<evidence type="ECO:0000259" key="9">
    <source>
        <dbReference type="PROSITE" id="PS51044"/>
    </source>
</evidence>
<feature type="compositionally biased region" description="Low complexity" evidence="7">
    <location>
        <begin position="715"/>
        <end position="725"/>
    </location>
</feature>
<dbReference type="GO" id="GO:0016925">
    <property type="term" value="P:protein sumoylation"/>
    <property type="evidence" value="ECO:0007669"/>
    <property type="project" value="UniProtKB-UniPathway"/>
</dbReference>
<feature type="domain" description="SP-RING-type" evidence="9">
    <location>
        <begin position="396"/>
        <end position="483"/>
    </location>
</feature>
<dbReference type="AlphaFoldDB" id="A0A1A8VZ56"/>
<feature type="region of interest" description="Disordered" evidence="7">
    <location>
        <begin position="702"/>
        <end position="725"/>
    </location>
</feature>
<dbReference type="CDD" id="cd16650">
    <property type="entry name" value="SP-RING_PIAS-like"/>
    <property type="match status" value="1"/>
</dbReference>
<evidence type="ECO:0000313" key="10">
    <source>
        <dbReference type="EMBL" id="SBS84985.1"/>
    </source>
</evidence>
<dbReference type="PANTHER" id="PTHR10782:SF4">
    <property type="entry name" value="TONALLI, ISOFORM E"/>
    <property type="match status" value="1"/>
</dbReference>
<feature type="domain" description="SAP" evidence="8">
    <location>
        <begin position="5"/>
        <end position="39"/>
    </location>
</feature>
<feature type="compositionally biased region" description="Basic and acidic residues" evidence="7">
    <location>
        <begin position="855"/>
        <end position="864"/>
    </location>
</feature>
<proteinExistence type="inferred from homology"/>
<feature type="region of interest" description="Disordered" evidence="7">
    <location>
        <begin position="107"/>
        <end position="165"/>
    </location>
</feature>
<feature type="compositionally biased region" description="Low complexity" evidence="7">
    <location>
        <begin position="1092"/>
        <end position="1107"/>
    </location>
</feature>
<evidence type="ECO:0000256" key="4">
    <source>
        <dbReference type="ARBA" id="ARBA00022771"/>
    </source>
</evidence>
<dbReference type="GO" id="GO:0000785">
    <property type="term" value="C:chromatin"/>
    <property type="evidence" value="ECO:0007669"/>
    <property type="project" value="TreeGrafter"/>
</dbReference>
<dbReference type="PROSITE" id="PS50800">
    <property type="entry name" value="SAP"/>
    <property type="match status" value="1"/>
</dbReference>
<evidence type="ECO:0000313" key="11">
    <source>
        <dbReference type="Proteomes" id="UP000078560"/>
    </source>
</evidence>
<dbReference type="UniPathway" id="UPA00886"/>
<dbReference type="PANTHER" id="PTHR10782">
    <property type="entry name" value="ZINC FINGER MIZ DOMAIN-CONTAINING PROTEIN"/>
    <property type="match status" value="1"/>
</dbReference>
<dbReference type="Pfam" id="PF02891">
    <property type="entry name" value="zf-MIZ"/>
    <property type="match status" value="1"/>
</dbReference>
<gene>
    <name evidence="10" type="ORF">POVCU2_0029040</name>
</gene>
<feature type="compositionally biased region" description="Basic residues" evidence="7">
    <location>
        <begin position="1067"/>
        <end position="1077"/>
    </location>
</feature>
<comment type="pathway">
    <text evidence="1">Protein modification; protein sumoylation.</text>
</comment>
<keyword evidence="5" id="KW-0862">Zinc</keyword>
<comment type="similarity">
    <text evidence="2">Belongs to the PIAS family.</text>
</comment>
<dbReference type="InterPro" id="IPR004181">
    <property type="entry name" value="Znf_MIZ"/>
</dbReference>
<dbReference type="PROSITE" id="PS51044">
    <property type="entry name" value="ZF_SP_RING"/>
    <property type="match status" value="1"/>
</dbReference>
<organism evidence="10 11">
    <name type="scientific">Plasmodium ovale curtisi</name>
    <dbReference type="NCBI Taxonomy" id="864141"/>
    <lineage>
        <taxon>Eukaryota</taxon>
        <taxon>Sar</taxon>
        <taxon>Alveolata</taxon>
        <taxon>Apicomplexa</taxon>
        <taxon>Aconoidasida</taxon>
        <taxon>Haemosporida</taxon>
        <taxon>Plasmodiidae</taxon>
        <taxon>Plasmodium</taxon>
        <taxon>Plasmodium (Plasmodium)</taxon>
    </lineage>
</organism>
<evidence type="ECO:0000256" key="7">
    <source>
        <dbReference type="SAM" id="MobiDB-lite"/>
    </source>
</evidence>
<evidence type="ECO:0000256" key="6">
    <source>
        <dbReference type="PROSITE-ProRule" id="PRU00452"/>
    </source>
</evidence>
<dbReference type="SMART" id="SM00513">
    <property type="entry name" value="SAP"/>
    <property type="match status" value="1"/>
</dbReference>
<evidence type="ECO:0000256" key="1">
    <source>
        <dbReference type="ARBA" id="ARBA00004718"/>
    </source>
</evidence>
<dbReference type="EMBL" id="FLQU01000384">
    <property type="protein sequence ID" value="SBS84985.1"/>
    <property type="molecule type" value="Genomic_DNA"/>
</dbReference>
<dbReference type="GO" id="GO:0016874">
    <property type="term" value="F:ligase activity"/>
    <property type="evidence" value="ECO:0007669"/>
    <property type="project" value="UniProtKB-KW"/>
</dbReference>
<name>A0A1A8VZ56_PLAOA</name>
<dbReference type="GO" id="GO:0061665">
    <property type="term" value="F:SUMO ligase activity"/>
    <property type="evidence" value="ECO:0007669"/>
    <property type="project" value="TreeGrafter"/>
</dbReference>
<sequence length="1191" mass="135626">MKRFLNKLRVYDLNQLCRKFLLSQHGKKAVVIERILDFITDAEKEEQVYQFILSVKPTIFETLNGRRINNNTSSSGNASGNNPDSGKCIINGNKYLSVNNSYFFPNNSSSKSNNSNNNNSSSNKGNSNLFGNNNESESYANGEIPPGRRGNAQTARRGKGNLSRSGVKGKIYEEHNDFSSCACGGMVKNIISKNCVVKCVQCNKLQHVSCYIQNSCDNRNLDEYKILCVVCRLKDLDPFYPMKKVLWVKNMNCNSEKFTVNACDIKRWKNENKEVIIFCITIDKENLCNNISLIQEWPKTFLLKVNGNAVEKVVEPSWDHKRRDSPAKITHALKAGNNNIDVSITNYEIPKLYVLAFLLCNMETEQSIIENVILKSSLNFKDAKQRIIDILSIKHDDDEVMCMETNRKISLNCPFSFDRILIPCRGINCCHIQCFDLKSYIDVTKKTKAFNNRWKCPICSLFLRPKDLVIDTFITYILSQVPKDIKEVSLNKSGEIIIGSNNSEGKIVKQVDDIEATTESKEKIEVKSEYVADKSIEYEGVNDNLFNRSEVIILDSDPEDDNNYIAYESTKQQNNHSIIQVLRKGKKCASRPSALNLKRKANKKRMNNVCRAQEVICISDSDDNDYSTSVVLDTEKRGKEKSASFLIDMKNYENGTNVSDFLMNNLKNVDKRNILPNSHLFFNDMVLDVLSDIGHVHASESFPPSGARRNSNAHSCSSAQDSNSSSCVVTNGISINGNNALCEKTRGVNSNGGFISGAPLLSYYNRAKILQKDVYFMNRGVNRSSMKPFNECINYADSLDKSNVQVQENVINGTVTVGTGNTENGDHAVASVMSHNVSSMIANIVEKNESSNCAEDNHSNKRNDNGLPDEGSGRGDLSNKQVLSPSELFIVNHGNFHVIENDNNPPVFNNEHEISINIKDKIITPDDNKNNLYLKLENIIPLLDRDQMVNEQMENMNHFEMQSMNHFEMQHMNYREVHCVNHRMTQRVNHREMQHVNHHAVESMNNYETVSELNSELRVILQKENSKNVSMKRQKKGKKRKSNSVEIIRTYDSLCSNFNFSMINYQNKHKRSKKRKNNNSSTSNMIGRRQIRNNTNNRYKNKILNNNEKCPNKIIKKNGNFKDGKYRKKRGKNERKDHNRNELYRVMVMEKMRRQVAIDIELNGKYVYICEAQVSISGSPYMPSPVCATSK</sequence>
<feature type="region of interest" description="Disordered" evidence="7">
    <location>
        <begin position="849"/>
        <end position="879"/>
    </location>
</feature>
<dbReference type="Gene3D" id="3.30.40.10">
    <property type="entry name" value="Zinc/RING finger domain, C3HC4 (zinc finger)"/>
    <property type="match status" value="1"/>
</dbReference>
<keyword evidence="10" id="KW-0436">Ligase</keyword>
<keyword evidence="3" id="KW-0479">Metal-binding</keyword>
<evidence type="ECO:0000256" key="5">
    <source>
        <dbReference type="ARBA" id="ARBA00022833"/>
    </source>
</evidence>
<evidence type="ECO:0000259" key="8">
    <source>
        <dbReference type="PROSITE" id="PS50800"/>
    </source>
</evidence>
<accession>A0A1A8VZ56</accession>
<dbReference type="Proteomes" id="UP000078560">
    <property type="component" value="Unassembled WGS sequence"/>
</dbReference>
<protein>
    <submittedName>
        <fullName evidence="10">E3 SUMO-protein ligase PIAS, putative (PIAS)</fullName>
    </submittedName>
</protein>
<evidence type="ECO:0000256" key="3">
    <source>
        <dbReference type="ARBA" id="ARBA00022723"/>
    </source>
</evidence>
<feature type="compositionally biased region" description="Low complexity" evidence="7">
    <location>
        <begin position="107"/>
        <end position="138"/>
    </location>
</feature>
<reference evidence="11" key="1">
    <citation type="submission" date="2016-05" db="EMBL/GenBank/DDBJ databases">
        <authorList>
            <person name="Naeem Raeece"/>
        </authorList>
    </citation>
    <scope>NUCLEOTIDE SEQUENCE [LARGE SCALE GENOMIC DNA]</scope>
</reference>
<evidence type="ECO:0000256" key="2">
    <source>
        <dbReference type="ARBA" id="ARBA00005383"/>
    </source>
</evidence>
<dbReference type="GO" id="GO:0008270">
    <property type="term" value="F:zinc ion binding"/>
    <property type="evidence" value="ECO:0007669"/>
    <property type="project" value="UniProtKB-KW"/>
</dbReference>
<feature type="region of interest" description="Disordered" evidence="7">
    <location>
        <begin position="1066"/>
        <end position="1138"/>
    </location>
</feature>
<keyword evidence="4 6" id="KW-0863">Zinc-finger</keyword>
<dbReference type="InterPro" id="IPR013083">
    <property type="entry name" value="Znf_RING/FYVE/PHD"/>
</dbReference>
<dbReference type="InterPro" id="IPR003034">
    <property type="entry name" value="SAP_dom"/>
</dbReference>